<organism evidence="1 2">
    <name type="scientific">Olivibacter oleidegradans</name>
    <dbReference type="NCBI Taxonomy" id="760123"/>
    <lineage>
        <taxon>Bacteria</taxon>
        <taxon>Pseudomonadati</taxon>
        <taxon>Bacteroidota</taxon>
        <taxon>Sphingobacteriia</taxon>
        <taxon>Sphingobacteriales</taxon>
        <taxon>Sphingobacteriaceae</taxon>
        <taxon>Olivibacter</taxon>
    </lineage>
</organism>
<dbReference type="RefSeq" id="WP_130855698.1">
    <property type="nucleotide sequence ID" value="NZ_JBHLWO010000002.1"/>
</dbReference>
<keyword evidence="2" id="KW-1185">Reference proteome</keyword>
<sequence length="286" mass="32581">MRSKLTILLTLTLGMAYGQSPFIGSYNGSQREAALELYILPQHHFVFAMSYGAIDRTIVGKWEQKGEKIFFQETKSADRDAFIVYEGIDKELLAESEFVFKNFSQNTGTAFRILPEFHPDSMKLIHLRDENTFSMTNRLSVTPKAHSSFFLSAPNNSVENDVYEFKSATTSNTLYLYYNHDTNYDTFQMEAYLKGDSLYMNDGAGERFFAVKGTLNSDYEALLSDATENQRIPLQLEVEGLNGKRIILQRLRPVKQFKCLLHLDENSAYFSDHENGAAPTSPPILH</sequence>
<accession>A0ABV6HLM8</accession>
<evidence type="ECO:0000313" key="1">
    <source>
        <dbReference type="EMBL" id="MFC0319803.1"/>
    </source>
</evidence>
<dbReference type="Proteomes" id="UP001589774">
    <property type="component" value="Unassembled WGS sequence"/>
</dbReference>
<proteinExistence type="predicted"/>
<reference evidence="1 2" key="1">
    <citation type="submission" date="2024-09" db="EMBL/GenBank/DDBJ databases">
        <authorList>
            <person name="Sun Q."/>
            <person name="Mori K."/>
        </authorList>
    </citation>
    <scope>NUCLEOTIDE SEQUENCE [LARGE SCALE GENOMIC DNA]</scope>
    <source>
        <strain evidence="1 2">CCM 7765</strain>
    </source>
</reference>
<comment type="caution">
    <text evidence="1">The sequence shown here is derived from an EMBL/GenBank/DDBJ whole genome shotgun (WGS) entry which is preliminary data.</text>
</comment>
<gene>
    <name evidence="1" type="ORF">ACFFI0_15885</name>
</gene>
<name>A0ABV6HLM8_9SPHI</name>
<evidence type="ECO:0000313" key="2">
    <source>
        <dbReference type="Proteomes" id="UP001589774"/>
    </source>
</evidence>
<dbReference type="EMBL" id="JBHLWO010000002">
    <property type="protein sequence ID" value="MFC0319803.1"/>
    <property type="molecule type" value="Genomic_DNA"/>
</dbReference>
<protein>
    <submittedName>
        <fullName evidence="1">Uncharacterized protein</fullName>
    </submittedName>
</protein>